<evidence type="ECO:0000313" key="4">
    <source>
        <dbReference type="Proteomes" id="UP001150266"/>
    </source>
</evidence>
<feature type="compositionally biased region" description="Low complexity" evidence="1">
    <location>
        <begin position="63"/>
        <end position="79"/>
    </location>
</feature>
<proteinExistence type="predicted"/>
<reference evidence="3" key="1">
    <citation type="submission" date="2022-08" db="EMBL/GenBank/DDBJ databases">
        <title>A Global Phylogenomic Analysis of the Shiitake Genus Lentinula.</title>
        <authorList>
            <consortium name="DOE Joint Genome Institute"/>
            <person name="Sierra-Patev S."/>
            <person name="Min B."/>
            <person name="Naranjo-Ortiz M."/>
            <person name="Looney B."/>
            <person name="Konkel Z."/>
            <person name="Slot J.C."/>
            <person name="Sakamoto Y."/>
            <person name="Steenwyk J.L."/>
            <person name="Rokas A."/>
            <person name="Carro J."/>
            <person name="Camarero S."/>
            <person name="Ferreira P."/>
            <person name="Molpeceres G."/>
            <person name="Ruiz-Duenas F.J."/>
            <person name="Serrano A."/>
            <person name="Henrissat B."/>
            <person name="Drula E."/>
            <person name="Hughes K.W."/>
            <person name="Mata J.L."/>
            <person name="Ishikawa N.K."/>
            <person name="Vargas-Isla R."/>
            <person name="Ushijima S."/>
            <person name="Smith C.A."/>
            <person name="Ahrendt S."/>
            <person name="Andreopoulos W."/>
            <person name="He G."/>
            <person name="Labutti K."/>
            <person name="Lipzen A."/>
            <person name="Ng V."/>
            <person name="Riley R."/>
            <person name="Sandor L."/>
            <person name="Barry K."/>
            <person name="Martinez A.T."/>
            <person name="Xiao Y."/>
            <person name="Gibbons J.G."/>
            <person name="Terashima K."/>
            <person name="Grigoriev I.V."/>
            <person name="Hibbett D.S."/>
        </authorList>
    </citation>
    <scope>NUCLEOTIDE SEQUENCE</scope>
    <source>
        <strain evidence="3">JLM2183</strain>
    </source>
</reference>
<feature type="compositionally biased region" description="Polar residues" evidence="1">
    <location>
        <begin position="281"/>
        <end position="302"/>
    </location>
</feature>
<accession>A0A9W9DV70</accession>
<keyword evidence="4" id="KW-1185">Reference proteome</keyword>
<dbReference type="OrthoDB" id="3062721at2759"/>
<keyword evidence="2" id="KW-1133">Transmembrane helix</keyword>
<feature type="region of interest" description="Disordered" evidence="1">
    <location>
        <begin position="357"/>
        <end position="377"/>
    </location>
</feature>
<feature type="compositionally biased region" description="Polar residues" evidence="1">
    <location>
        <begin position="361"/>
        <end position="370"/>
    </location>
</feature>
<feature type="compositionally biased region" description="Basic residues" evidence="1">
    <location>
        <begin position="52"/>
        <end position="62"/>
    </location>
</feature>
<protein>
    <submittedName>
        <fullName evidence="3">Uncharacterized protein</fullName>
    </submittedName>
</protein>
<organism evidence="3 4">
    <name type="scientific">Lentinula aciculospora</name>
    <dbReference type="NCBI Taxonomy" id="153920"/>
    <lineage>
        <taxon>Eukaryota</taxon>
        <taxon>Fungi</taxon>
        <taxon>Dikarya</taxon>
        <taxon>Basidiomycota</taxon>
        <taxon>Agaricomycotina</taxon>
        <taxon>Agaricomycetes</taxon>
        <taxon>Agaricomycetidae</taxon>
        <taxon>Agaricales</taxon>
        <taxon>Marasmiineae</taxon>
        <taxon>Omphalotaceae</taxon>
        <taxon>Lentinula</taxon>
    </lineage>
</organism>
<feature type="compositionally biased region" description="Low complexity" evidence="1">
    <location>
        <begin position="183"/>
        <end position="202"/>
    </location>
</feature>
<keyword evidence="2" id="KW-0812">Transmembrane</keyword>
<feature type="region of interest" description="Disordered" evidence="1">
    <location>
        <begin position="141"/>
        <end position="253"/>
    </location>
</feature>
<feature type="compositionally biased region" description="Low complexity" evidence="1">
    <location>
        <begin position="165"/>
        <end position="174"/>
    </location>
</feature>
<dbReference type="AlphaFoldDB" id="A0A9W9DV70"/>
<name>A0A9W9DV70_9AGAR</name>
<evidence type="ECO:0000256" key="2">
    <source>
        <dbReference type="SAM" id="Phobius"/>
    </source>
</evidence>
<dbReference type="EMBL" id="JAOTPV010000003">
    <property type="protein sequence ID" value="KAJ4485763.1"/>
    <property type="molecule type" value="Genomic_DNA"/>
</dbReference>
<dbReference type="Proteomes" id="UP001150266">
    <property type="component" value="Unassembled WGS sequence"/>
</dbReference>
<sequence>MTTHENNQQPLLVTILASAISSVGYGVSLFAIAIIWLLPSIKPTAPIIVMPKHKPKHQRRRSAPPSLQSSLQRPLLPSLVSDDSKPSADSPRTSSGRVYFADSLIPSTPPVLGSRRHTAPPDSHKDRESFAALIGSRSMVPLDASPRSSSSTLVHAPAPPPPISPIASIRIPDANTKPESLESDTSMPSSTSSSKPSLLMSPRFPTNRIKTWGRGPAGGKNHQHTDAGGEATNSDEPAGSSARLTPVSRHKRKAASLGFSWPISKNKAISEPPASPKTPVDASSKQDCSCTPSSISSFVRSSKQQRRVSAPVQRARTQPYAYPYFALPPTMTGEQSVAVVYSVIASKDNGPVELCEGASSVGESETTMTADRQRQNNAAQASLGLGYTTISPKRVLSEGSALAS</sequence>
<evidence type="ECO:0000256" key="1">
    <source>
        <dbReference type="SAM" id="MobiDB-lite"/>
    </source>
</evidence>
<comment type="caution">
    <text evidence="3">The sequence shown here is derived from an EMBL/GenBank/DDBJ whole genome shotgun (WGS) entry which is preliminary data.</text>
</comment>
<feature type="region of interest" description="Disordered" evidence="1">
    <location>
        <begin position="265"/>
        <end position="314"/>
    </location>
</feature>
<gene>
    <name evidence="3" type="ORF">J3R30DRAFT_3441903</name>
</gene>
<feature type="transmembrane region" description="Helical" evidence="2">
    <location>
        <begin position="12"/>
        <end position="38"/>
    </location>
</feature>
<evidence type="ECO:0000313" key="3">
    <source>
        <dbReference type="EMBL" id="KAJ4485763.1"/>
    </source>
</evidence>
<keyword evidence="2" id="KW-0472">Membrane</keyword>
<feature type="region of interest" description="Disordered" evidence="1">
    <location>
        <begin position="52"/>
        <end position="100"/>
    </location>
</feature>